<dbReference type="EMBL" id="JBHTAX010000005">
    <property type="protein sequence ID" value="MFC7192558.1"/>
    <property type="molecule type" value="Genomic_DNA"/>
</dbReference>
<comment type="caution">
    <text evidence="2">The sequence shown here is derived from an EMBL/GenBank/DDBJ whole genome shotgun (WGS) entry which is preliminary data.</text>
</comment>
<dbReference type="InterPro" id="IPR025098">
    <property type="entry name" value="DUF4013"/>
</dbReference>
<dbReference type="Pfam" id="PF13197">
    <property type="entry name" value="DUF4013"/>
    <property type="match status" value="1"/>
</dbReference>
<organism evidence="2 3">
    <name type="scientific">Halocatena marina</name>
    <dbReference type="NCBI Taxonomy" id="2934937"/>
    <lineage>
        <taxon>Archaea</taxon>
        <taxon>Methanobacteriati</taxon>
        <taxon>Methanobacteriota</taxon>
        <taxon>Stenosarchaea group</taxon>
        <taxon>Halobacteria</taxon>
        <taxon>Halobacteriales</taxon>
        <taxon>Natronomonadaceae</taxon>
        <taxon>Halocatena</taxon>
    </lineage>
</organism>
<proteinExistence type="predicted"/>
<dbReference type="Proteomes" id="UP001596417">
    <property type="component" value="Unassembled WGS sequence"/>
</dbReference>
<accession>A0ABD5YTM3</accession>
<feature type="transmembrane region" description="Helical" evidence="1">
    <location>
        <begin position="113"/>
        <end position="138"/>
    </location>
</feature>
<keyword evidence="1" id="KW-0472">Membrane</keyword>
<feature type="transmembrane region" description="Helical" evidence="1">
    <location>
        <begin position="20"/>
        <end position="41"/>
    </location>
</feature>
<keyword evidence="1" id="KW-0812">Transmembrane</keyword>
<keyword evidence="3" id="KW-1185">Reference proteome</keyword>
<dbReference type="AlphaFoldDB" id="A0ABD5YTM3"/>
<dbReference type="GeneID" id="76202248"/>
<evidence type="ECO:0000256" key="1">
    <source>
        <dbReference type="SAM" id="Phobius"/>
    </source>
</evidence>
<dbReference type="RefSeq" id="WP_264556592.1">
    <property type="nucleotide sequence ID" value="NZ_CP109981.1"/>
</dbReference>
<feature type="transmembrane region" description="Helical" evidence="1">
    <location>
        <begin position="73"/>
        <end position="93"/>
    </location>
</feature>
<feature type="transmembrane region" description="Helical" evidence="1">
    <location>
        <begin position="216"/>
        <end position="238"/>
    </location>
</feature>
<feature type="transmembrane region" description="Helical" evidence="1">
    <location>
        <begin position="159"/>
        <end position="188"/>
    </location>
</feature>
<protein>
    <submittedName>
        <fullName evidence="2">DUF4013 domain-containing protein</fullName>
    </submittedName>
</protein>
<evidence type="ECO:0000313" key="2">
    <source>
        <dbReference type="EMBL" id="MFC7192558.1"/>
    </source>
</evidence>
<evidence type="ECO:0000313" key="3">
    <source>
        <dbReference type="Proteomes" id="UP001596417"/>
    </source>
</evidence>
<reference evidence="2 3" key="1">
    <citation type="journal article" date="2019" name="Int. J. Syst. Evol. Microbiol.">
        <title>The Global Catalogue of Microorganisms (GCM) 10K type strain sequencing project: providing services to taxonomists for standard genome sequencing and annotation.</title>
        <authorList>
            <consortium name="The Broad Institute Genomics Platform"/>
            <consortium name="The Broad Institute Genome Sequencing Center for Infectious Disease"/>
            <person name="Wu L."/>
            <person name="Ma J."/>
        </authorList>
    </citation>
    <scope>NUCLEOTIDE SEQUENCE [LARGE SCALE GENOMIC DNA]</scope>
    <source>
        <strain evidence="2 3">RDMS1</strain>
    </source>
</reference>
<sequence>MLRDALSYPRRDNSWRTVVIGGLLTFFWWIFFVPIFIVSGYSVHVLRSSALGEAEAPRFDDWGHLLVDGLKAFVIYFAYGSVPFLIAFVALSGTMFEGGVNGGAVAIVDLPQLIALVSGVLIITMAALIPIALTNFALEDRLGAAFEFRTIVNAATTGDYIKAVLSSILIGVLGSVVFLIGVSIYTTISTEGYWLLLEIITGTPDPTPDRISTLEFVLAVIDYVGMAVVASFVGLYVLMAIYHLLGQECATALVDDSSSSLLKSS</sequence>
<name>A0ABD5YTM3_9EURY</name>
<keyword evidence="1" id="KW-1133">Transmembrane helix</keyword>
<gene>
    <name evidence="2" type="ORF">ACFQL7_23930</name>
</gene>